<dbReference type="InterPro" id="IPR031346">
    <property type="entry name" value="DUF2154_N"/>
</dbReference>
<accession>A0A8E7AVS3</accession>
<proteinExistence type="predicted"/>
<dbReference type="EMBL" id="CP075546">
    <property type="protein sequence ID" value="QVV87655.1"/>
    <property type="molecule type" value="Genomic_DNA"/>
</dbReference>
<name>A0A8E7AVS3_9EURY</name>
<keyword evidence="3" id="KW-1185">Reference proteome</keyword>
<reference evidence="2 3" key="1">
    <citation type="submission" date="2021-05" db="EMBL/GenBank/DDBJ databases">
        <title>A novel Methanospirillum isolate from a pyrite-forming mixed culture.</title>
        <authorList>
            <person name="Bunk B."/>
            <person name="Sproer C."/>
            <person name="Spring S."/>
            <person name="Pester M."/>
        </authorList>
    </citation>
    <scope>NUCLEOTIDE SEQUENCE [LARGE SCALE GENOMIC DNA]</scope>
    <source>
        <strain evidence="2 3">J.3.6.1-F.2.7.3</strain>
    </source>
</reference>
<organism evidence="2 3">
    <name type="scientific">Methanospirillum purgamenti</name>
    <dbReference type="NCBI Taxonomy" id="2834276"/>
    <lineage>
        <taxon>Archaea</taxon>
        <taxon>Methanobacteriati</taxon>
        <taxon>Methanobacteriota</taxon>
        <taxon>Stenosarchaea group</taxon>
        <taxon>Methanomicrobia</taxon>
        <taxon>Methanomicrobiales</taxon>
        <taxon>Methanospirillaceae</taxon>
        <taxon>Methanospirillum</taxon>
    </lineage>
</organism>
<dbReference type="Pfam" id="PF17115">
    <property type="entry name" value="Toast_rack_N"/>
    <property type="match status" value="1"/>
</dbReference>
<dbReference type="Proteomes" id="UP000680656">
    <property type="component" value="Chromosome"/>
</dbReference>
<evidence type="ECO:0000313" key="2">
    <source>
        <dbReference type="EMBL" id="QVV87655.1"/>
    </source>
</evidence>
<protein>
    <recommendedName>
        <fullName evidence="1">DUF2154 domain-containing protein</fullName>
    </recommendedName>
</protein>
<dbReference type="RefSeq" id="WP_214418475.1">
    <property type="nucleotide sequence ID" value="NZ_CP075546.1"/>
</dbReference>
<dbReference type="GeneID" id="65097477"/>
<feature type="domain" description="DUF2154" evidence="1">
    <location>
        <begin position="35"/>
        <end position="122"/>
    </location>
</feature>
<dbReference type="KEGG" id="mrtj:KHC33_09795"/>
<evidence type="ECO:0000313" key="3">
    <source>
        <dbReference type="Proteomes" id="UP000680656"/>
    </source>
</evidence>
<dbReference type="AlphaFoldDB" id="A0A8E7AVS3"/>
<sequence length="232" mass="25244">MILSFGIGGVLLVLETDKNYSNREGYSEFVIPSQGVEKARINLAIETGTVNISGQSMDDILYGKVHVDTKRYLPHLTHSETNGTVNIAIDRPSDLFHNIIGGEESWEFQLQNQTPISLILSIATGDIRLQPGNAQISEMVLECGAGSVFLDLQDYMGDTLPVRIDNGAGEITVLFPEKSHVSVALERALGNLVMSGFTGNEHGYYHETDDPNAPAIHVTISQGIGDLTLKTF</sequence>
<evidence type="ECO:0000259" key="1">
    <source>
        <dbReference type="Pfam" id="PF17115"/>
    </source>
</evidence>
<gene>
    <name evidence="2" type="ORF">KHC33_09795</name>
</gene>